<gene>
    <name evidence="2" type="ORF">QO033_21355</name>
</gene>
<dbReference type="InterPro" id="IPR021836">
    <property type="entry name" value="DUF3429"/>
</dbReference>
<keyword evidence="1" id="KW-0472">Membrane</keyword>
<evidence type="ECO:0000313" key="3">
    <source>
        <dbReference type="Proteomes" id="UP001243757"/>
    </source>
</evidence>
<proteinExistence type="predicted"/>
<keyword evidence="1" id="KW-0812">Transmembrane</keyword>
<dbReference type="RefSeq" id="WP_284482928.1">
    <property type="nucleotide sequence ID" value="NZ_JASNJD010000023.1"/>
</dbReference>
<dbReference type="EMBL" id="JASNJD010000023">
    <property type="protein sequence ID" value="MDK3020238.1"/>
    <property type="molecule type" value="Genomic_DNA"/>
</dbReference>
<feature type="transmembrane region" description="Helical" evidence="1">
    <location>
        <begin position="47"/>
        <end position="68"/>
    </location>
</feature>
<keyword evidence="1" id="KW-1133">Transmembrane helix</keyword>
<sequence>MFAGVPRFARLIGLAALIPFAWGVATQFSADLSAWGSARLGPRFVAPYVQLFFGSVMLCFLSGALWGFATRASGALAAAAYVLAAVPPIWAYVVTGGGPTSAAMNLIFGFAGLALLDLAFAYWRLAPGWWPRLRLPMATVIIACLAVGVYL</sequence>
<dbReference type="Pfam" id="PF11911">
    <property type="entry name" value="DUF3429"/>
    <property type="match status" value="1"/>
</dbReference>
<comment type="caution">
    <text evidence="2">The sequence shown here is derived from an EMBL/GenBank/DDBJ whole genome shotgun (WGS) entry which is preliminary data.</text>
</comment>
<accession>A0ABT7F6J8</accession>
<feature type="transmembrane region" description="Helical" evidence="1">
    <location>
        <begin position="75"/>
        <end position="94"/>
    </location>
</feature>
<keyword evidence="3" id="KW-1185">Reference proteome</keyword>
<feature type="transmembrane region" description="Helical" evidence="1">
    <location>
        <begin position="133"/>
        <end position="150"/>
    </location>
</feature>
<feature type="transmembrane region" description="Helical" evidence="1">
    <location>
        <begin position="106"/>
        <end position="126"/>
    </location>
</feature>
<dbReference type="Proteomes" id="UP001243757">
    <property type="component" value="Unassembled WGS sequence"/>
</dbReference>
<reference evidence="2 3" key="1">
    <citation type="submission" date="2023-05" db="EMBL/GenBank/DDBJ databases">
        <title>Pseudodonghicola sp. nov.</title>
        <authorList>
            <person name="Huang J."/>
        </authorList>
    </citation>
    <scope>NUCLEOTIDE SEQUENCE [LARGE SCALE GENOMIC DNA]</scope>
    <source>
        <strain evidence="2 3">IC7</strain>
    </source>
</reference>
<protein>
    <submittedName>
        <fullName evidence="2">DUF3429 domain-containing protein</fullName>
    </submittedName>
</protein>
<evidence type="ECO:0000256" key="1">
    <source>
        <dbReference type="SAM" id="Phobius"/>
    </source>
</evidence>
<name>A0ABT7F6J8_9RHOB</name>
<organism evidence="2 3">
    <name type="scientific">Pseudodonghicola flavimaris</name>
    <dbReference type="NCBI Taxonomy" id="3050036"/>
    <lineage>
        <taxon>Bacteria</taxon>
        <taxon>Pseudomonadati</taxon>
        <taxon>Pseudomonadota</taxon>
        <taxon>Alphaproteobacteria</taxon>
        <taxon>Rhodobacterales</taxon>
        <taxon>Paracoccaceae</taxon>
        <taxon>Pseudodonghicola</taxon>
    </lineage>
</organism>
<evidence type="ECO:0000313" key="2">
    <source>
        <dbReference type="EMBL" id="MDK3020238.1"/>
    </source>
</evidence>